<dbReference type="VEuPathDB" id="FungiDB:CTRG_06248"/>
<proteinExistence type="predicted"/>
<dbReference type="KEGG" id="ctp:CTRG_06248"/>
<evidence type="ECO:0000313" key="2">
    <source>
        <dbReference type="Proteomes" id="UP000002037"/>
    </source>
</evidence>
<dbReference type="GeneID" id="8301587"/>
<sequence>MNLYSIIYYCQSYELFRIAKIVLIVTNVANRGTFECRTVTTIENRGQNATFFWNIQIFYKFGTYKSMDIWTEYSNIRIYGGKICTYKCAPNQEHTNQWFNGWNIVTHRYRAQSLEHIDVQQKVTLKNMVSRMDYLNIHMVSLFGM</sequence>
<dbReference type="RefSeq" id="XP_002546770.1">
    <property type="nucleotide sequence ID" value="XM_002546724.1"/>
</dbReference>
<name>C5MJK5_CANTT</name>
<accession>C5MJK5</accession>
<keyword evidence="2" id="KW-1185">Reference proteome</keyword>
<dbReference type="EMBL" id="GG692412">
    <property type="protein sequence ID" value="EER30094.1"/>
    <property type="molecule type" value="Genomic_DNA"/>
</dbReference>
<gene>
    <name evidence="1" type="ORF">CTRG_06248</name>
</gene>
<organism evidence="1 2">
    <name type="scientific">Candida tropicalis (strain ATCC MYA-3404 / T1)</name>
    <name type="common">Yeast</name>
    <dbReference type="NCBI Taxonomy" id="294747"/>
    <lineage>
        <taxon>Eukaryota</taxon>
        <taxon>Fungi</taxon>
        <taxon>Dikarya</taxon>
        <taxon>Ascomycota</taxon>
        <taxon>Saccharomycotina</taxon>
        <taxon>Pichiomycetes</taxon>
        <taxon>Debaryomycetaceae</taxon>
        <taxon>Candida/Lodderomyces clade</taxon>
        <taxon>Candida</taxon>
    </lineage>
</organism>
<dbReference type="AlphaFoldDB" id="C5MJK5"/>
<evidence type="ECO:0000313" key="1">
    <source>
        <dbReference type="EMBL" id="EER30094.1"/>
    </source>
</evidence>
<dbReference type="Proteomes" id="UP000002037">
    <property type="component" value="Unassembled WGS sequence"/>
</dbReference>
<protein>
    <submittedName>
        <fullName evidence="1">Uncharacterized protein</fullName>
    </submittedName>
</protein>
<reference evidence="1 2" key="1">
    <citation type="journal article" date="2009" name="Nature">
        <title>Evolution of pathogenicity and sexual reproduction in eight Candida genomes.</title>
        <authorList>
            <person name="Butler G."/>
            <person name="Rasmussen M.D."/>
            <person name="Lin M.F."/>
            <person name="Santos M.A."/>
            <person name="Sakthikumar S."/>
            <person name="Munro C.A."/>
            <person name="Rheinbay E."/>
            <person name="Grabherr M."/>
            <person name="Forche A."/>
            <person name="Reedy J.L."/>
            <person name="Agrafioti I."/>
            <person name="Arnaud M.B."/>
            <person name="Bates S."/>
            <person name="Brown A.J."/>
            <person name="Brunke S."/>
            <person name="Costanzo M.C."/>
            <person name="Fitzpatrick D.A."/>
            <person name="de Groot P.W."/>
            <person name="Harris D."/>
            <person name="Hoyer L.L."/>
            <person name="Hube B."/>
            <person name="Klis F.M."/>
            <person name="Kodira C."/>
            <person name="Lennard N."/>
            <person name="Logue M.E."/>
            <person name="Martin R."/>
            <person name="Neiman A.M."/>
            <person name="Nikolaou E."/>
            <person name="Quail M.A."/>
            <person name="Quinn J."/>
            <person name="Santos M.C."/>
            <person name="Schmitzberger F.F."/>
            <person name="Sherlock G."/>
            <person name="Shah P."/>
            <person name="Silverstein K.A."/>
            <person name="Skrzypek M.S."/>
            <person name="Soll D."/>
            <person name="Staggs R."/>
            <person name="Stansfield I."/>
            <person name="Stumpf M.P."/>
            <person name="Sudbery P.E."/>
            <person name="Srikantha T."/>
            <person name="Zeng Q."/>
            <person name="Berman J."/>
            <person name="Berriman M."/>
            <person name="Heitman J."/>
            <person name="Gow N.A."/>
            <person name="Lorenz M.C."/>
            <person name="Birren B.W."/>
            <person name="Kellis M."/>
            <person name="Cuomo C.A."/>
        </authorList>
    </citation>
    <scope>NUCLEOTIDE SEQUENCE [LARGE SCALE GENOMIC DNA]</scope>
    <source>
        <strain evidence="2">ATCC MYA-3404 / T1</strain>
    </source>
</reference>